<accession>A0A139NTP3</accession>
<dbReference type="AlphaFoldDB" id="A0A139NTP3"/>
<evidence type="ECO:0000313" key="2">
    <source>
        <dbReference type="EMBL" id="KXT79223.1"/>
    </source>
</evidence>
<name>A0A139NTP3_STROR</name>
<proteinExistence type="predicted"/>
<dbReference type="EMBL" id="LQRI01000231">
    <property type="protein sequence ID" value="KXT79223.1"/>
    <property type="molecule type" value="Genomic_DNA"/>
</dbReference>
<protein>
    <recommendedName>
        <fullName evidence="4">LXG domain-containing protein</fullName>
    </recommendedName>
</protein>
<keyword evidence="1" id="KW-0472">Membrane</keyword>
<comment type="caution">
    <text evidence="2">The sequence shown here is derived from an EMBL/GenBank/DDBJ whole genome shotgun (WGS) entry which is preliminary data.</text>
</comment>
<evidence type="ECO:0008006" key="4">
    <source>
        <dbReference type="Google" id="ProtNLM"/>
    </source>
</evidence>
<dbReference type="PATRIC" id="fig|1303.77.peg.2082"/>
<keyword evidence="1" id="KW-1133">Transmembrane helix</keyword>
<dbReference type="Proteomes" id="UP000070497">
    <property type="component" value="Unassembled WGS sequence"/>
</dbReference>
<evidence type="ECO:0000313" key="3">
    <source>
        <dbReference type="Proteomes" id="UP000070497"/>
    </source>
</evidence>
<evidence type="ECO:0000256" key="1">
    <source>
        <dbReference type="SAM" id="Phobius"/>
    </source>
</evidence>
<reference evidence="2 3" key="1">
    <citation type="submission" date="2016-01" db="EMBL/GenBank/DDBJ databases">
        <title>Highly variable Streptococcus oralis are common among viridans streptococci isolated from primates.</title>
        <authorList>
            <person name="Denapaite D."/>
            <person name="Rieger M."/>
            <person name="Koendgen S."/>
            <person name="Brueckner R."/>
            <person name="Ochigava I."/>
            <person name="Kappeler P."/>
            <person name="Maetz-Rensing K."/>
            <person name="Leendertz F."/>
            <person name="Hakenbeck R."/>
        </authorList>
    </citation>
    <scope>NUCLEOTIDE SEQUENCE [LARGE SCALE GENOMIC DNA]</scope>
    <source>
        <strain evidence="2 3">DD14</strain>
    </source>
</reference>
<gene>
    <name evidence="2" type="ORF">SORDD14_01875</name>
</gene>
<feature type="transmembrane region" description="Helical" evidence="1">
    <location>
        <begin position="256"/>
        <end position="277"/>
    </location>
</feature>
<sequence>MNTSYSQAVKSLDDTIKNMEAFNSVLLKTDTFDLIDMQNSEIATLSGYAPLPYGDRVSRSYYSLPQFKNSVSEIHTAIHSNSKAVKYQNALAKQLAESKYSGTVEQGKMSYTWENMLKDTFEKITDFSEWSKESLGQFLESTKETIIKQGKNIGKSWGARLQPRENGKFVRDSFKPRKWLSGKLKGLSGTASKAIGFIAKWGGRGLIPLGAYEEATEYYNEYHNVGRAISYSTVATGAGVLTGMAVGAAFAGAPFIVGLGAAVVVGAAVSVGIKALYKNVKPFRDVVDGAGDILNGVGKALSNSLSSLKGAFGW</sequence>
<feature type="transmembrane region" description="Helical" evidence="1">
    <location>
        <begin position="228"/>
        <end position="250"/>
    </location>
</feature>
<organism evidence="2 3">
    <name type="scientific">Streptococcus oralis</name>
    <dbReference type="NCBI Taxonomy" id="1303"/>
    <lineage>
        <taxon>Bacteria</taxon>
        <taxon>Bacillati</taxon>
        <taxon>Bacillota</taxon>
        <taxon>Bacilli</taxon>
        <taxon>Lactobacillales</taxon>
        <taxon>Streptococcaceae</taxon>
        <taxon>Streptococcus</taxon>
    </lineage>
</organism>
<keyword evidence="1" id="KW-0812">Transmembrane</keyword>